<dbReference type="Gene3D" id="1.10.3720.10">
    <property type="entry name" value="MetI-like"/>
    <property type="match status" value="1"/>
</dbReference>
<keyword evidence="10" id="KW-1185">Reference proteome</keyword>
<keyword evidence="4 7" id="KW-0812">Transmembrane</keyword>
<dbReference type="PANTHER" id="PTHR43386:SF1">
    <property type="entry name" value="D,D-DIPEPTIDE TRANSPORT SYSTEM PERMEASE PROTEIN DDPC-RELATED"/>
    <property type="match status" value="1"/>
</dbReference>
<dbReference type="OrthoDB" id="9812701at2"/>
<dbReference type="GO" id="GO:0055085">
    <property type="term" value="P:transmembrane transport"/>
    <property type="evidence" value="ECO:0007669"/>
    <property type="project" value="InterPro"/>
</dbReference>
<evidence type="ECO:0000313" key="9">
    <source>
        <dbReference type="EMBL" id="KFF31082.1"/>
    </source>
</evidence>
<dbReference type="RefSeq" id="WP_044086599.1">
    <property type="nucleotide sequence ID" value="NZ_ATLK01000001.1"/>
</dbReference>
<dbReference type="PANTHER" id="PTHR43386">
    <property type="entry name" value="OLIGOPEPTIDE TRANSPORT SYSTEM PERMEASE PROTEIN APPC"/>
    <property type="match status" value="1"/>
</dbReference>
<dbReference type="SUPFAM" id="SSF161098">
    <property type="entry name" value="MetI-like"/>
    <property type="match status" value="1"/>
</dbReference>
<protein>
    <submittedName>
        <fullName evidence="9">Peptide ABC transporter, permease protein</fullName>
    </submittedName>
</protein>
<dbReference type="STRING" id="1341695.BBOMB_0414"/>
<name>A0A080N2A7_9BIFI</name>
<evidence type="ECO:0000256" key="5">
    <source>
        <dbReference type="ARBA" id="ARBA00022989"/>
    </source>
</evidence>
<evidence type="ECO:0000313" key="10">
    <source>
        <dbReference type="Proteomes" id="UP000028730"/>
    </source>
</evidence>
<comment type="similarity">
    <text evidence="7">Belongs to the binding-protein-dependent transport system permease family.</text>
</comment>
<organism evidence="9 10">
    <name type="scientific">Bifidobacterium bombi DSM 19703</name>
    <dbReference type="NCBI Taxonomy" id="1341695"/>
    <lineage>
        <taxon>Bacteria</taxon>
        <taxon>Bacillati</taxon>
        <taxon>Actinomycetota</taxon>
        <taxon>Actinomycetes</taxon>
        <taxon>Bifidobacteriales</taxon>
        <taxon>Bifidobacteriaceae</taxon>
        <taxon>Bifidobacterium</taxon>
    </lineage>
</organism>
<evidence type="ECO:0000256" key="3">
    <source>
        <dbReference type="ARBA" id="ARBA00022475"/>
    </source>
</evidence>
<dbReference type="CDD" id="cd06261">
    <property type="entry name" value="TM_PBP2"/>
    <property type="match status" value="1"/>
</dbReference>
<evidence type="ECO:0000259" key="8">
    <source>
        <dbReference type="PROSITE" id="PS50928"/>
    </source>
</evidence>
<proteinExistence type="inferred from homology"/>
<evidence type="ECO:0000256" key="4">
    <source>
        <dbReference type="ARBA" id="ARBA00022692"/>
    </source>
</evidence>
<keyword evidence="2 7" id="KW-0813">Transport</keyword>
<accession>A0A080N2A7</accession>
<evidence type="ECO:0000256" key="1">
    <source>
        <dbReference type="ARBA" id="ARBA00004651"/>
    </source>
</evidence>
<dbReference type="Pfam" id="PF00528">
    <property type="entry name" value="BPD_transp_1"/>
    <property type="match status" value="1"/>
</dbReference>
<feature type="transmembrane region" description="Helical" evidence="7">
    <location>
        <begin position="81"/>
        <end position="103"/>
    </location>
</feature>
<comment type="caution">
    <text evidence="9">The sequence shown here is derived from an EMBL/GenBank/DDBJ whole genome shotgun (WGS) entry which is preliminary data.</text>
</comment>
<keyword evidence="5 7" id="KW-1133">Transmembrane helix</keyword>
<feature type="transmembrane region" description="Helical" evidence="7">
    <location>
        <begin position="115"/>
        <end position="134"/>
    </location>
</feature>
<dbReference type="PROSITE" id="PS50928">
    <property type="entry name" value="ABC_TM1"/>
    <property type="match status" value="1"/>
</dbReference>
<feature type="transmembrane region" description="Helical" evidence="7">
    <location>
        <begin position="21"/>
        <end position="44"/>
    </location>
</feature>
<feature type="domain" description="ABC transmembrane type-1" evidence="8">
    <location>
        <begin position="77"/>
        <end position="266"/>
    </location>
</feature>
<keyword evidence="6 7" id="KW-0472">Membrane</keyword>
<sequence length="296" mass="30893">MRKTRIVARSVWKTAEGRFSVVVLGIWIAVSLLSLVWTPCSLWSTDGYDTWASPSTRHWLGTDGTGADVFSWLMAGSRTDLVIAVLATMFSAALGFLLIGMTASRSNVFSNMSVVLIDALISIPTILIALVLAVPLGASVAVVVIACGIGHGLNLARVCRPQALLAARSGHAKSALSAGAGGRYVLLHHVLPNILPTLIVQLSLSAGTAVLAESGLTYLGVGVPSGVPSWGHSLATSVKFVDVFPITVIWPGLLVTVVVVALNMFGDCLRNAVDPVSNAMLRKNGAVGASEEGKSR</sequence>
<dbReference type="EMBL" id="ATLK01000001">
    <property type="protein sequence ID" value="KFF31082.1"/>
    <property type="molecule type" value="Genomic_DNA"/>
</dbReference>
<gene>
    <name evidence="9" type="ORF">BBOMB_0414</name>
</gene>
<feature type="transmembrane region" description="Helical" evidence="7">
    <location>
        <begin position="198"/>
        <end position="223"/>
    </location>
</feature>
<comment type="subcellular location">
    <subcellularLocation>
        <location evidence="1 7">Cell membrane</location>
        <topology evidence="1 7">Multi-pass membrane protein</topology>
    </subcellularLocation>
</comment>
<dbReference type="InterPro" id="IPR050366">
    <property type="entry name" value="BP-dependent_transpt_permease"/>
</dbReference>
<dbReference type="InterPro" id="IPR000515">
    <property type="entry name" value="MetI-like"/>
</dbReference>
<feature type="transmembrane region" description="Helical" evidence="7">
    <location>
        <begin position="243"/>
        <end position="265"/>
    </location>
</feature>
<evidence type="ECO:0000256" key="2">
    <source>
        <dbReference type="ARBA" id="ARBA00022448"/>
    </source>
</evidence>
<keyword evidence="3" id="KW-1003">Cell membrane</keyword>
<reference evidence="9 10" key="1">
    <citation type="journal article" date="2014" name="Appl. Environ. Microbiol.">
        <title>Genomic encyclopedia of type strains of the genus Bifidobacterium.</title>
        <authorList>
            <person name="Milani C."/>
            <person name="Lugli G.A."/>
            <person name="Duranti S."/>
            <person name="Turroni F."/>
            <person name="Bottacini F."/>
            <person name="Mangifesta M."/>
            <person name="Sanchez B."/>
            <person name="Viappiani A."/>
            <person name="Mancabelli L."/>
            <person name="Taminiau B."/>
            <person name="Delcenserie V."/>
            <person name="Barrangou R."/>
            <person name="Margolles A."/>
            <person name="van Sinderen D."/>
            <person name="Ventura M."/>
        </authorList>
    </citation>
    <scope>NUCLEOTIDE SEQUENCE [LARGE SCALE GENOMIC DNA]</scope>
    <source>
        <strain evidence="9 10">DSM 19703</strain>
    </source>
</reference>
<dbReference type="InterPro" id="IPR035906">
    <property type="entry name" value="MetI-like_sf"/>
</dbReference>
<evidence type="ECO:0000256" key="6">
    <source>
        <dbReference type="ARBA" id="ARBA00023136"/>
    </source>
</evidence>
<dbReference type="AlphaFoldDB" id="A0A080N2A7"/>
<feature type="transmembrane region" description="Helical" evidence="7">
    <location>
        <begin position="140"/>
        <end position="159"/>
    </location>
</feature>
<dbReference type="Proteomes" id="UP000028730">
    <property type="component" value="Unassembled WGS sequence"/>
</dbReference>
<evidence type="ECO:0000256" key="7">
    <source>
        <dbReference type="RuleBase" id="RU363032"/>
    </source>
</evidence>
<dbReference type="GO" id="GO:0005886">
    <property type="term" value="C:plasma membrane"/>
    <property type="evidence" value="ECO:0007669"/>
    <property type="project" value="UniProtKB-SubCell"/>
</dbReference>
<dbReference type="eggNOG" id="COG1173">
    <property type="taxonomic scope" value="Bacteria"/>
</dbReference>